<feature type="region of interest" description="Disordered" evidence="1">
    <location>
        <begin position="72"/>
        <end position="114"/>
    </location>
</feature>
<keyword evidence="3" id="KW-1185">Reference proteome</keyword>
<dbReference type="AlphaFoldDB" id="A0A3P7RBG2"/>
<evidence type="ECO:0000256" key="1">
    <source>
        <dbReference type="SAM" id="MobiDB-lite"/>
    </source>
</evidence>
<gene>
    <name evidence="2" type="ORF">CGOC_LOCUS13655</name>
</gene>
<name>A0A3P7RBG2_CYLGO</name>
<organism evidence="2 3">
    <name type="scientific">Cylicostephanus goldi</name>
    <name type="common">Nematode worm</name>
    <dbReference type="NCBI Taxonomy" id="71465"/>
    <lineage>
        <taxon>Eukaryota</taxon>
        <taxon>Metazoa</taxon>
        <taxon>Ecdysozoa</taxon>
        <taxon>Nematoda</taxon>
        <taxon>Chromadorea</taxon>
        <taxon>Rhabditida</taxon>
        <taxon>Rhabditina</taxon>
        <taxon>Rhabditomorpha</taxon>
        <taxon>Strongyloidea</taxon>
        <taxon>Strongylidae</taxon>
        <taxon>Cylicostephanus</taxon>
    </lineage>
</organism>
<dbReference type="EMBL" id="UYRV01133784">
    <property type="protein sequence ID" value="VDN38199.1"/>
    <property type="molecule type" value="Genomic_DNA"/>
</dbReference>
<accession>A0A3P7RBG2</accession>
<evidence type="ECO:0000313" key="3">
    <source>
        <dbReference type="Proteomes" id="UP000271889"/>
    </source>
</evidence>
<evidence type="ECO:0000313" key="2">
    <source>
        <dbReference type="EMBL" id="VDN38199.1"/>
    </source>
</evidence>
<proteinExistence type="predicted"/>
<sequence length="114" mass="12848">MEDFEDSGGESSRLEHELEQVEEGIKRWDQMRAVLEMYDMHHRESIECEECASDDLDPKEFSPAHRVVMECRLDSSGEESHSSDEGVSSEEGSSGDSSLWGSYERCSPIAIQTA</sequence>
<feature type="compositionally biased region" description="Basic and acidic residues" evidence="1">
    <location>
        <begin position="72"/>
        <end position="84"/>
    </location>
</feature>
<dbReference type="Proteomes" id="UP000271889">
    <property type="component" value="Unassembled WGS sequence"/>
</dbReference>
<reference evidence="2 3" key="1">
    <citation type="submission" date="2018-11" db="EMBL/GenBank/DDBJ databases">
        <authorList>
            <consortium name="Pathogen Informatics"/>
        </authorList>
    </citation>
    <scope>NUCLEOTIDE SEQUENCE [LARGE SCALE GENOMIC DNA]</scope>
</reference>
<protein>
    <submittedName>
        <fullName evidence="2">Uncharacterized protein</fullName>
    </submittedName>
</protein>
<feature type="compositionally biased region" description="Low complexity" evidence="1">
    <location>
        <begin position="85"/>
        <end position="102"/>
    </location>
</feature>